<dbReference type="InterPro" id="IPR000535">
    <property type="entry name" value="MSP_dom"/>
</dbReference>
<dbReference type="EMBL" id="JAGRRH010000013">
    <property type="protein sequence ID" value="KAG7360786.1"/>
    <property type="molecule type" value="Genomic_DNA"/>
</dbReference>
<evidence type="ECO:0000256" key="5">
    <source>
        <dbReference type="SAM" id="Coils"/>
    </source>
</evidence>
<comment type="caution">
    <text evidence="8">The sequence shown here is derived from an EMBL/GenBank/DDBJ whole genome shotgun (WGS) entry which is preliminary data.</text>
</comment>
<name>A0A9K3LH12_9STRA</name>
<feature type="region of interest" description="Disordered" evidence="6">
    <location>
        <begin position="257"/>
        <end position="294"/>
    </location>
</feature>
<reference evidence="8" key="2">
    <citation type="submission" date="2021-04" db="EMBL/GenBank/DDBJ databases">
        <authorList>
            <person name="Podell S."/>
        </authorList>
    </citation>
    <scope>NUCLEOTIDE SEQUENCE</scope>
    <source>
        <strain evidence="8">Hildebrandi</strain>
    </source>
</reference>
<dbReference type="PANTHER" id="PTHR10809:SF6">
    <property type="entry name" value="AT11025P-RELATED"/>
    <property type="match status" value="1"/>
</dbReference>
<keyword evidence="5" id="KW-0175">Coiled coil</keyword>
<dbReference type="GO" id="GO:0005886">
    <property type="term" value="C:plasma membrane"/>
    <property type="evidence" value="ECO:0007669"/>
    <property type="project" value="TreeGrafter"/>
</dbReference>
<dbReference type="Pfam" id="PF00635">
    <property type="entry name" value="Motile_Sperm"/>
    <property type="match status" value="1"/>
</dbReference>
<dbReference type="GO" id="GO:0005789">
    <property type="term" value="C:endoplasmic reticulum membrane"/>
    <property type="evidence" value="ECO:0007669"/>
    <property type="project" value="InterPro"/>
</dbReference>
<proteinExistence type="predicted"/>
<feature type="region of interest" description="Disordered" evidence="6">
    <location>
        <begin position="184"/>
        <end position="216"/>
    </location>
</feature>
<gene>
    <name evidence="8" type="ORF">IV203_035885</name>
</gene>
<reference evidence="8" key="1">
    <citation type="journal article" date="2021" name="Sci. Rep.">
        <title>Diploid genomic architecture of Nitzschia inconspicua, an elite biomass production diatom.</title>
        <authorList>
            <person name="Oliver A."/>
            <person name="Podell S."/>
            <person name="Pinowska A."/>
            <person name="Traller J.C."/>
            <person name="Smith S.R."/>
            <person name="McClure R."/>
            <person name="Beliaev A."/>
            <person name="Bohutskyi P."/>
            <person name="Hill E.A."/>
            <person name="Rabines A."/>
            <person name="Zheng H."/>
            <person name="Allen L.Z."/>
            <person name="Kuo A."/>
            <person name="Grigoriev I.V."/>
            <person name="Allen A.E."/>
            <person name="Hazlebeck D."/>
            <person name="Allen E.E."/>
        </authorList>
    </citation>
    <scope>NUCLEOTIDE SEQUENCE</scope>
    <source>
        <strain evidence="8">Hildebrandi</strain>
    </source>
</reference>
<evidence type="ECO:0000259" key="7">
    <source>
        <dbReference type="PROSITE" id="PS50202"/>
    </source>
</evidence>
<feature type="coiled-coil region" evidence="5">
    <location>
        <begin position="591"/>
        <end position="632"/>
    </location>
</feature>
<evidence type="ECO:0000256" key="2">
    <source>
        <dbReference type="ARBA" id="ARBA00022692"/>
    </source>
</evidence>
<feature type="domain" description="MSP" evidence="7">
    <location>
        <begin position="403"/>
        <end position="548"/>
    </location>
</feature>
<dbReference type="PANTHER" id="PTHR10809">
    <property type="entry name" value="VESICLE-ASSOCIATED MEMBRANE PROTEIN-ASSOCIATED PROTEIN"/>
    <property type="match status" value="1"/>
</dbReference>
<dbReference type="Proteomes" id="UP000693970">
    <property type="component" value="Unassembled WGS sequence"/>
</dbReference>
<protein>
    <submittedName>
        <fullName evidence="8">MSP major sperm protein domain containing protein</fullName>
    </submittedName>
</protein>
<evidence type="ECO:0000313" key="9">
    <source>
        <dbReference type="Proteomes" id="UP000693970"/>
    </source>
</evidence>
<dbReference type="GO" id="GO:0061817">
    <property type="term" value="P:endoplasmic reticulum-plasma membrane tethering"/>
    <property type="evidence" value="ECO:0007669"/>
    <property type="project" value="TreeGrafter"/>
</dbReference>
<keyword evidence="9" id="KW-1185">Reference proteome</keyword>
<evidence type="ECO:0000256" key="6">
    <source>
        <dbReference type="SAM" id="MobiDB-lite"/>
    </source>
</evidence>
<organism evidence="8 9">
    <name type="scientific">Nitzschia inconspicua</name>
    <dbReference type="NCBI Taxonomy" id="303405"/>
    <lineage>
        <taxon>Eukaryota</taxon>
        <taxon>Sar</taxon>
        <taxon>Stramenopiles</taxon>
        <taxon>Ochrophyta</taxon>
        <taxon>Bacillariophyta</taxon>
        <taxon>Bacillariophyceae</taxon>
        <taxon>Bacillariophycidae</taxon>
        <taxon>Bacillariales</taxon>
        <taxon>Bacillariaceae</taxon>
        <taxon>Nitzschia</taxon>
    </lineage>
</organism>
<keyword evidence="2" id="KW-0812">Transmembrane</keyword>
<evidence type="ECO:0000256" key="4">
    <source>
        <dbReference type="ARBA" id="ARBA00023136"/>
    </source>
</evidence>
<accession>A0A9K3LH12</accession>
<comment type="subcellular location">
    <subcellularLocation>
        <location evidence="1">Membrane</location>
        <topology evidence="1">Single-pass type IV membrane protein</topology>
    </subcellularLocation>
</comment>
<keyword evidence="3" id="KW-1133">Transmembrane helix</keyword>
<keyword evidence="4" id="KW-0472">Membrane</keyword>
<dbReference type="GO" id="GO:0090158">
    <property type="term" value="P:endoplasmic reticulum membrane organization"/>
    <property type="evidence" value="ECO:0007669"/>
    <property type="project" value="TreeGrafter"/>
</dbReference>
<evidence type="ECO:0000313" key="8">
    <source>
        <dbReference type="EMBL" id="KAG7360786.1"/>
    </source>
</evidence>
<sequence length="750" mass="84298">MAEYITSNGRNAATHASRDNSDKSIYFTAPTISFDDMSAREDFLLMLVSTLSGSVVQQKKQKRALTILQACGVQPEILDAADPSNALVRDELCELSGMPKGEYPQFFLVQGDKTEFFADFAELEHMNEDGTLIEWLGMEIPVQKIESESHSPGGLFEQPATKTVIPSAASKDFFYKQGVRLYDDDGTETTHPETSHAGSSFDSYSVAHPPTPLRVHHNYDRMNSSEVHYEGEEEFDAQFRQEAVDSPERKLVETAGNADAFREGHEPEEEDTLCSLLQETSPRRSHASSPRYPREDSVLFSETSSPYQEHSPIHNGAVHQRMQVVKQSPESLSSNMVEDSLFQDVVDTEHRREKVNPFEEDIPGEHPNIHSLQSLLSCDESVDTTATASSIVTNSRMTSMDLDLCIRPSTDIHFWLTHNSEDSSKCIVTLSNSSMSYLPLAFKIQASKPHQYMIWPSVGLVKPQTTVSVTVFLLDDAKQSLLESFEKLGPAAEFRCTDTLLIEWCGVPSDFCNQLTNDHDQDIETLMSYWNSCHKNEGWCCEQSYLRVRVSVDDKDQHYQQCVTKQTLCRPGTNSGSEMPSHNISLRNSSSSEMDKTYNILKLEIENLRRKCEEMTAERYLLEQQLEDVRERDCPSRGGAIHKFQLQQTMRCGHCLKVFRSDAKSLRAPIASQSCGHSICRNCCFGRSSSTQRRRSKHTLSSDLLMCVGDLQNLSFEDDSCPICQAPSAFGGSTLHVNESLCLVLKLLDN</sequence>
<evidence type="ECO:0000256" key="1">
    <source>
        <dbReference type="ARBA" id="ARBA00004211"/>
    </source>
</evidence>
<dbReference type="AlphaFoldDB" id="A0A9K3LH12"/>
<dbReference type="InterPro" id="IPR016763">
    <property type="entry name" value="VAP"/>
</dbReference>
<dbReference type="OrthoDB" id="49680at2759"/>
<evidence type="ECO:0000256" key="3">
    <source>
        <dbReference type="ARBA" id="ARBA00022989"/>
    </source>
</evidence>
<dbReference type="PROSITE" id="PS50202">
    <property type="entry name" value="MSP"/>
    <property type="match status" value="1"/>
</dbReference>